<dbReference type="InterPro" id="IPR017871">
    <property type="entry name" value="ABC_transporter-like_CS"/>
</dbReference>
<dbReference type="InterPro" id="IPR050611">
    <property type="entry name" value="ABCF"/>
</dbReference>
<dbReference type="GO" id="GO:0005524">
    <property type="term" value="F:ATP binding"/>
    <property type="evidence" value="ECO:0007669"/>
    <property type="project" value="UniProtKB-KW"/>
</dbReference>
<keyword evidence="3 6" id="KW-0067">ATP-binding</keyword>
<feature type="domain" description="ABC transporter" evidence="5">
    <location>
        <begin position="6"/>
        <end position="198"/>
    </location>
</feature>
<dbReference type="InterPro" id="IPR003593">
    <property type="entry name" value="AAA+_ATPase"/>
</dbReference>
<dbReference type="Proteomes" id="UP000664360">
    <property type="component" value="Chromosome"/>
</dbReference>
<keyword evidence="7" id="KW-1185">Reference proteome</keyword>
<evidence type="ECO:0000256" key="3">
    <source>
        <dbReference type="ARBA" id="ARBA00022840"/>
    </source>
</evidence>
<gene>
    <name evidence="6" type="ORF">DOK79_000717</name>
</gene>
<dbReference type="SMART" id="SM00382">
    <property type="entry name" value="AAA"/>
    <property type="match status" value="2"/>
</dbReference>
<accession>A0ABZ2SU10</accession>
<dbReference type="NCBIfam" id="NF000355">
    <property type="entry name" value="ribo_prot_ABC_F"/>
    <property type="match status" value="1"/>
</dbReference>
<reference evidence="6 7" key="1">
    <citation type="submission" date="2021-03" db="EMBL/GenBank/DDBJ databases">
        <authorList>
            <person name="Gilmore M.S."/>
            <person name="Schwartzman J."/>
            <person name="Van Tyne D."/>
            <person name="Martin M."/>
            <person name="Earl A.M."/>
            <person name="Manson A.L."/>
            <person name="Straub T."/>
            <person name="Salamzade R."/>
            <person name="Saavedra J."/>
            <person name="Lebreton F."/>
            <person name="Prichula J."/>
            <person name="Schaufler K."/>
            <person name="Gaca A."/>
            <person name="Sgardioli B."/>
            <person name="Wagenaar J."/>
            <person name="Strong T."/>
        </authorList>
    </citation>
    <scope>NUCLEOTIDE SEQUENCE [LARGE SCALE GENOMIC DNA]</scope>
    <source>
        <strain evidence="6 7">DIV1094</strain>
    </source>
</reference>
<feature type="compositionally biased region" description="Basic and acidic residues" evidence="4">
    <location>
        <begin position="240"/>
        <end position="254"/>
    </location>
</feature>
<dbReference type="Gene3D" id="3.40.50.300">
    <property type="entry name" value="P-loop containing nucleotide triphosphate hydrolases"/>
    <property type="match status" value="3"/>
</dbReference>
<feature type="region of interest" description="Disordered" evidence="4">
    <location>
        <begin position="222"/>
        <end position="260"/>
    </location>
</feature>
<dbReference type="Pfam" id="PF00005">
    <property type="entry name" value="ABC_tran"/>
    <property type="match status" value="2"/>
</dbReference>
<dbReference type="Pfam" id="PF12848">
    <property type="entry name" value="ABC_tran_Xtn"/>
    <property type="match status" value="1"/>
</dbReference>
<dbReference type="CDD" id="cd03221">
    <property type="entry name" value="ABCF_EF-3"/>
    <property type="match status" value="2"/>
</dbReference>
<dbReference type="SUPFAM" id="SSF52540">
    <property type="entry name" value="P-loop containing nucleoside triphosphate hydrolases"/>
    <property type="match status" value="2"/>
</dbReference>
<dbReference type="PANTHER" id="PTHR19211">
    <property type="entry name" value="ATP-BINDING TRANSPORT PROTEIN-RELATED"/>
    <property type="match status" value="1"/>
</dbReference>
<evidence type="ECO:0000313" key="6">
    <source>
        <dbReference type="EMBL" id="WYJ79208.1"/>
    </source>
</evidence>
<dbReference type="PROSITE" id="PS00211">
    <property type="entry name" value="ABC_TRANSPORTER_1"/>
    <property type="match status" value="1"/>
</dbReference>
<feature type="domain" description="ABC transporter" evidence="5">
    <location>
        <begin position="300"/>
        <end position="490"/>
    </location>
</feature>
<proteinExistence type="predicted"/>
<sequence length="490" mass="56082">MEALAVKLKDIEISYDGKEILAIKKQAIYENARIGIVGDNGSGKSTLLKLLAGEIDAEKGRVDRRVDFHYFAQIEALEQNPIAEIDFELLSRFQVPDQTAHFSGGEETKYRLAQVLSTYTPGILLDEPTTHLDQRSVQMLIEELRYYYGTLIFVSHDRLFLNELADKIWEVSEQTIKEYQGNYDDYLKQKEQEAIAQENAHDDYLRERKKLENSIIKKEQQAKKLAQSANQKSRSNKNSRKPDRLSGTKQKESSQKSVMRAAKSIEKRLEKLTEVASVQKDRPIDFPQSKTTVLHNKFPVAGESVTLRYEEKILLDQVDFAFDRGKKIAIIGSNGSGKSSLLRHILQQKNGVKVSPKVIFAVYEQMDYHLVEDVSVLQYLLRQTEYPESLIRSMLHHLAFSSETIHRSVCALSGGEATRLSLAVLFAKPSNVLILDEPTNFIDLRTMNALAYFLKQYHGTVLFTSHDPYFVQQVADQIYEINDQKLIRRD</sequence>
<keyword evidence="1" id="KW-0677">Repeat</keyword>
<evidence type="ECO:0000256" key="4">
    <source>
        <dbReference type="SAM" id="MobiDB-lite"/>
    </source>
</evidence>
<dbReference type="PROSITE" id="PS50893">
    <property type="entry name" value="ABC_TRANSPORTER_2"/>
    <property type="match status" value="2"/>
</dbReference>
<evidence type="ECO:0000256" key="1">
    <source>
        <dbReference type="ARBA" id="ARBA00022737"/>
    </source>
</evidence>
<protein>
    <submittedName>
        <fullName evidence="6">Macrolide transport system ATP-binding/permease</fullName>
    </submittedName>
</protein>
<evidence type="ECO:0000259" key="5">
    <source>
        <dbReference type="PROSITE" id="PS50893"/>
    </source>
</evidence>
<dbReference type="PANTHER" id="PTHR19211:SF100">
    <property type="entry name" value="RIBOSOME PROTECTION PROTEIN VMLR"/>
    <property type="match status" value="1"/>
</dbReference>
<keyword evidence="2" id="KW-0547">Nucleotide-binding</keyword>
<name>A0ABZ2SU10_9ENTE</name>
<dbReference type="RefSeq" id="WP_206854919.1">
    <property type="nucleotide sequence ID" value="NZ_CP147250.1"/>
</dbReference>
<organism evidence="6 7">
    <name type="scientific">Candidatus Enterococcus mangumiae</name>
    <dbReference type="NCBI Taxonomy" id="2230878"/>
    <lineage>
        <taxon>Bacteria</taxon>
        <taxon>Bacillati</taxon>
        <taxon>Bacillota</taxon>
        <taxon>Bacilli</taxon>
        <taxon>Lactobacillales</taxon>
        <taxon>Enterococcaceae</taxon>
        <taxon>Enterococcus</taxon>
    </lineage>
</organism>
<evidence type="ECO:0000256" key="2">
    <source>
        <dbReference type="ARBA" id="ARBA00022741"/>
    </source>
</evidence>
<dbReference type="InterPro" id="IPR032781">
    <property type="entry name" value="ABC_tran_Xtn"/>
</dbReference>
<dbReference type="InterPro" id="IPR003439">
    <property type="entry name" value="ABC_transporter-like_ATP-bd"/>
</dbReference>
<dbReference type="EMBL" id="CP147250">
    <property type="protein sequence ID" value="WYJ79208.1"/>
    <property type="molecule type" value="Genomic_DNA"/>
</dbReference>
<dbReference type="InterPro" id="IPR027417">
    <property type="entry name" value="P-loop_NTPase"/>
</dbReference>
<evidence type="ECO:0000313" key="7">
    <source>
        <dbReference type="Proteomes" id="UP000664360"/>
    </source>
</evidence>
<reference evidence="6 7" key="2">
    <citation type="submission" date="2024-03" db="EMBL/GenBank/DDBJ databases">
        <title>The Genome Sequence of Enterococcus sp. DIV1094.</title>
        <authorList>
            <consortium name="The Broad Institute Genomics Platform"/>
            <consortium name="The Broad Institute Microbial Omics Core"/>
            <consortium name="The Broad Institute Genomic Center for Infectious Diseases"/>
            <person name="Earl A."/>
            <person name="Manson A."/>
            <person name="Gilmore M."/>
            <person name="Schwartman J."/>
            <person name="Shea T."/>
            <person name="Abouelleil A."/>
            <person name="Cao P."/>
            <person name="Chapman S."/>
            <person name="Cusick C."/>
            <person name="Young S."/>
            <person name="Neafsey D."/>
            <person name="Nusbaum C."/>
            <person name="Birren B."/>
        </authorList>
    </citation>
    <scope>NUCLEOTIDE SEQUENCE [LARGE SCALE GENOMIC DNA]</scope>
    <source>
        <strain evidence="6 7">DIV1094</strain>
    </source>
</reference>